<accession>A0A317DTG9</accession>
<dbReference type="SUPFAM" id="SSF56112">
    <property type="entry name" value="Protein kinase-like (PK-like)"/>
    <property type="match status" value="1"/>
</dbReference>
<dbReference type="InterPro" id="IPR051678">
    <property type="entry name" value="AGP_Transferase"/>
</dbReference>
<sequence>MSEAVRAALSALAPRLAPGTTGLAGCRRLSGGASQETWLFELAAEGESRRFILRRAPDVQWQSDLAAGLGTEAALMRLAGAAGVPSPAVVHILAPGDGLGEGFVMSFVAGETLGQKIVRDPAFAEARPGLAGQCGRILAAIHRLDAGGVAGLRLKTNRAKVDALAEAVAGFRERRPVFELALRWLAGHVPADPARPALVHGDFRNGNLIVGPEGVRAVLDWELAHLGDPREDLGWIAVNSWRFGAIDLPVGGFGTREALYAAYAAAGGAPVDAAAVRFFEVLGTLRWGVICAGNADQLDLAAANAVERCIIGRRASETELDLLNLLREAA</sequence>
<comment type="caution">
    <text evidence="2">The sequence shown here is derived from an EMBL/GenBank/DDBJ whole genome shotgun (WGS) entry which is preliminary data.</text>
</comment>
<dbReference type="InterPro" id="IPR002575">
    <property type="entry name" value="Aminoglycoside_PTrfase"/>
</dbReference>
<dbReference type="CDD" id="cd05154">
    <property type="entry name" value="ACAD10_11_N-like"/>
    <property type="match status" value="1"/>
</dbReference>
<dbReference type="EMBL" id="QGLF01000007">
    <property type="protein sequence ID" value="PWR17987.1"/>
    <property type="molecule type" value="Genomic_DNA"/>
</dbReference>
<dbReference type="OrthoDB" id="3806873at2"/>
<dbReference type="PANTHER" id="PTHR21310">
    <property type="entry name" value="AMINOGLYCOSIDE PHOSPHOTRANSFERASE-RELATED-RELATED"/>
    <property type="match status" value="1"/>
</dbReference>
<dbReference type="InterPro" id="IPR041726">
    <property type="entry name" value="ACAD10_11_N"/>
</dbReference>
<evidence type="ECO:0000259" key="1">
    <source>
        <dbReference type="Pfam" id="PF01636"/>
    </source>
</evidence>
<dbReference type="GO" id="GO:0016740">
    <property type="term" value="F:transferase activity"/>
    <property type="evidence" value="ECO:0007669"/>
    <property type="project" value="UniProtKB-KW"/>
</dbReference>
<name>A0A317DTG9_9PROT</name>
<protein>
    <submittedName>
        <fullName evidence="2">Phosphotransferase family protein</fullName>
    </submittedName>
</protein>
<evidence type="ECO:0000313" key="2">
    <source>
        <dbReference type="EMBL" id="PWR17987.1"/>
    </source>
</evidence>
<dbReference type="AlphaFoldDB" id="A0A317DTG9"/>
<reference evidence="3" key="1">
    <citation type="submission" date="2018-05" db="EMBL/GenBank/DDBJ databases">
        <title>Zavarzinia sp. HR-AS.</title>
        <authorList>
            <person name="Lee Y."/>
            <person name="Jeon C.O."/>
        </authorList>
    </citation>
    <scope>NUCLEOTIDE SEQUENCE [LARGE SCALE GENOMIC DNA]</scope>
    <source>
        <strain evidence="3">DSM 1231</strain>
    </source>
</reference>
<organism evidence="2 3">
    <name type="scientific">Zavarzinia compransoris</name>
    <dbReference type="NCBI Taxonomy" id="1264899"/>
    <lineage>
        <taxon>Bacteria</taxon>
        <taxon>Pseudomonadati</taxon>
        <taxon>Pseudomonadota</taxon>
        <taxon>Alphaproteobacteria</taxon>
        <taxon>Rhodospirillales</taxon>
        <taxon>Zavarziniaceae</taxon>
        <taxon>Zavarzinia</taxon>
    </lineage>
</organism>
<dbReference type="Gene3D" id="3.90.1200.10">
    <property type="match status" value="1"/>
</dbReference>
<dbReference type="PANTHER" id="PTHR21310:SF57">
    <property type="entry name" value="BLR2944 PROTEIN"/>
    <property type="match status" value="1"/>
</dbReference>
<dbReference type="PROSITE" id="PS51257">
    <property type="entry name" value="PROKAR_LIPOPROTEIN"/>
    <property type="match status" value="1"/>
</dbReference>
<keyword evidence="3" id="KW-1185">Reference proteome</keyword>
<gene>
    <name evidence="2" type="ORF">DKG75_20820</name>
</gene>
<dbReference type="RefSeq" id="WP_109923121.1">
    <property type="nucleotide sequence ID" value="NZ_QGLF01000007.1"/>
</dbReference>
<evidence type="ECO:0000313" key="3">
    <source>
        <dbReference type="Proteomes" id="UP000246077"/>
    </source>
</evidence>
<dbReference type="Pfam" id="PF01636">
    <property type="entry name" value="APH"/>
    <property type="match status" value="1"/>
</dbReference>
<dbReference type="Proteomes" id="UP000246077">
    <property type="component" value="Unassembled WGS sequence"/>
</dbReference>
<dbReference type="InterPro" id="IPR011009">
    <property type="entry name" value="Kinase-like_dom_sf"/>
</dbReference>
<keyword evidence="2" id="KW-0808">Transferase</keyword>
<dbReference type="Gene3D" id="3.30.200.20">
    <property type="entry name" value="Phosphorylase Kinase, domain 1"/>
    <property type="match status" value="1"/>
</dbReference>
<feature type="domain" description="Aminoglycoside phosphotransferase" evidence="1">
    <location>
        <begin position="26"/>
        <end position="261"/>
    </location>
</feature>
<proteinExistence type="predicted"/>